<reference evidence="3" key="1">
    <citation type="submission" date="2017-02" db="EMBL/GenBank/DDBJ databases">
        <authorList>
            <person name="Regsiter A."/>
            <person name="William W."/>
        </authorList>
    </citation>
    <scope>NUCLEOTIDE SEQUENCE</scope>
    <source>
        <strain evidence="3">Bib</strain>
    </source>
</reference>
<dbReference type="InterPro" id="IPR055170">
    <property type="entry name" value="GFO_IDH_MocA-like_dom"/>
</dbReference>
<dbReference type="Gene3D" id="3.30.360.10">
    <property type="entry name" value="Dihydrodipicolinate Reductase, domain 2"/>
    <property type="match status" value="1"/>
</dbReference>
<evidence type="ECO:0008006" key="4">
    <source>
        <dbReference type="Google" id="ProtNLM"/>
    </source>
</evidence>
<proteinExistence type="predicted"/>
<dbReference type="Pfam" id="PF01408">
    <property type="entry name" value="GFO_IDH_MocA"/>
    <property type="match status" value="1"/>
</dbReference>
<organism evidence="3">
    <name type="scientific">uncultured spirochete</name>
    <dbReference type="NCBI Taxonomy" id="156406"/>
    <lineage>
        <taxon>Bacteria</taxon>
        <taxon>Pseudomonadati</taxon>
        <taxon>Spirochaetota</taxon>
        <taxon>Spirochaetia</taxon>
        <taxon>Spirochaetales</taxon>
        <taxon>environmental samples</taxon>
    </lineage>
</organism>
<name>A0A3P3XGP6_9SPIR</name>
<evidence type="ECO:0000259" key="1">
    <source>
        <dbReference type="Pfam" id="PF01408"/>
    </source>
</evidence>
<dbReference type="Gene3D" id="3.40.50.720">
    <property type="entry name" value="NAD(P)-binding Rossmann-like Domain"/>
    <property type="match status" value="1"/>
</dbReference>
<dbReference type="InterPro" id="IPR036291">
    <property type="entry name" value="NAD(P)-bd_dom_sf"/>
</dbReference>
<accession>A0A3P3XGP6</accession>
<dbReference type="AlphaFoldDB" id="A0A3P3XGP6"/>
<dbReference type="EMBL" id="FWDM01000009">
    <property type="protein sequence ID" value="SLM11099.1"/>
    <property type="molecule type" value="Genomic_DNA"/>
</dbReference>
<evidence type="ECO:0000259" key="2">
    <source>
        <dbReference type="Pfam" id="PF22725"/>
    </source>
</evidence>
<feature type="domain" description="GFO/IDH/MocA-like oxidoreductase" evidence="2">
    <location>
        <begin position="156"/>
        <end position="280"/>
    </location>
</feature>
<gene>
    <name evidence="3" type="ORF">SPIROBIBN47_170034</name>
</gene>
<protein>
    <recommendedName>
        <fullName evidence="4">Oxidoreductase domain protein</fullName>
    </recommendedName>
</protein>
<feature type="domain" description="Gfo/Idh/MocA-like oxidoreductase N-terminal" evidence="1">
    <location>
        <begin position="23"/>
        <end position="146"/>
    </location>
</feature>
<dbReference type="InterPro" id="IPR052515">
    <property type="entry name" value="Gfo/Idh/MocA_Oxidoreductase"/>
</dbReference>
<sequence length="385" mass="42665">MIKKKNSTSKSWIVRNMAEIMKSIAIIGCGRISFKHIEAAIKHADRISLVAVCDPIIERAEQRKTEYQKAFPGAQVAVYADYRQMLEQEKPDICAIATESGYHPRIAIDCLEAGAHVICEKPMALSTQDADAMIASSRRTGKKLAVCFQNRFNAPVQKARRALEAGRFGRLLHGSIQVRWNRNESYYAQAPWRGTWELDGGTLMNQCTHGIDLLQWMMGEDAVRVQAVTRRFLRPIEAEDFGAAIVEFASGAVGIIEGSADIYPANLNETLSLFGERGSVVIGGLAVNRIETWRFADAPQVGDTEEAVLNPDEKDPPTVYGFGHSALYADFLDAIEQDHEPLVSGEKGKKALEIILAIYKSQKTGRPVELPVDFFTLEMKGTFDA</sequence>
<dbReference type="InterPro" id="IPR000683">
    <property type="entry name" value="Gfo/Idh/MocA-like_OxRdtase_N"/>
</dbReference>
<dbReference type="SUPFAM" id="SSF51735">
    <property type="entry name" value="NAD(P)-binding Rossmann-fold domains"/>
    <property type="match status" value="1"/>
</dbReference>
<evidence type="ECO:0000313" key="3">
    <source>
        <dbReference type="EMBL" id="SLM11099.1"/>
    </source>
</evidence>
<dbReference type="PANTHER" id="PTHR43249">
    <property type="entry name" value="UDP-N-ACETYL-2-AMINO-2-DEOXY-D-GLUCURONATE OXIDASE"/>
    <property type="match status" value="1"/>
</dbReference>
<dbReference type="GO" id="GO:0000166">
    <property type="term" value="F:nucleotide binding"/>
    <property type="evidence" value="ECO:0007669"/>
    <property type="project" value="InterPro"/>
</dbReference>
<dbReference type="Pfam" id="PF22725">
    <property type="entry name" value="GFO_IDH_MocA_C3"/>
    <property type="match status" value="1"/>
</dbReference>
<dbReference type="PANTHER" id="PTHR43249:SF1">
    <property type="entry name" value="D-GLUCOSIDE 3-DEHYDROGENASE"/>
    <property type="match status" value="1"/>
</dbReference>
<dbReference type="SUPFAM" id="SSF55347">
    <property type="entry name" value="Glyceraldehyde-3-phosphate dehydrogenase-like, C-terminal domain"/>
    <property type="match status" value="1"/>
</dbReference>